<proteinExistence type="predicted"/>
<dbReference type="GO" id="GO:0004069">
    <property type="term" value="F:L-aspartate:2-oxoglutarate aminotransferase activity"/>
    <property type="evidence" value="ECO:0007669"/>
    <property type="project" value="InterPro"/>
</dbReference>
<dbReference type="InterPro" id="IPR048381">
    <property type="entry name" value="GDH_C"/>
</dbReference>
<dbReference type="EMBL" id="PUIO01000051">
    <property type="protein sequence ID" value="PQP18123.1"/>
    <property type="molecule type" value="Genomic_DNA"/>
</dbReference>
<dbReference type="SUPFAM" id="SSF53223">
    <property type="entry name" value="Aminoacid dehydrogenase-like, N-terminal domain"/>
    <property type="match status" value="1"/>
</dbReference>
<dbReference type="PANTHER" id="PTHR43403:SF1">
    <property type="entry name" value="NAD-SPECIFIC GLUTAMATE DEHYDROGENASE"/>
    <property type="match status" value="1"/>
</dbReference>
<feature type="compositionally biased region" description="Low complexity" evidence="1">
    <location>
        <begin position="1"/>
        <end position="12"/>
    </location>
</feature>
<dbReference type="AlphaFoldDB" id="A0A2S8ITQ6"/>
<dbReference type="Gene3D" id="3.40.50.720">
    <property type="entry name" value="NAD(P)-binding Rossmann-like Domain"/>
    <property type="match status" value="1"/>
</dbReference>
<feature type="domain" description="NAD-specific glutamate dehydrogenase C-terminal" evidence="3">
    <location>
        <begin position="754"/>
        <end position="1087"/>
    </location>
</feature>
<dbReference type="PANTHER" id="PTHR43403">
    <property type="entry name" value="NAD-SPECIFIC GLUTAMATE DEHYDROGENASE"/>
    <property type="match status" value="1"/>
</dbReference>
<dbReference type="Pfam" id="PF21074">
    <property type="entry name" value="GDH_C"/>
    <property type="match status" value="1"/>
</dbReference>
<evidence type="ECO:0000256" key="1">
    <source>
        <dbReference type="SAM" id="MobiDB-lite"/>
    </source>
</evidence>
<evidence type="ECO:0000259" key="3">
    <source>
        <dbReference type="Pfam" id="PF21074"/>
    </source>
</evidence>
<dbReference type="InterPro" id="IPR007780">
    <property type="entry name" value="NAD_Glu_DH_bac"/>
</dbReference>
<dbReference type="RefSeq" id="WP_105420858.1">
    <property type="nucleotide sequence ID" value="NZ_PUIO01000051.1"/>
</dbReference>
<gene>
    <name evidence="4" type="ORF">C5613_32710</name>
</gene>
<evidence type="ECO:0000313" key="5">
    <source>
        <dbReference type="Proteomes" id="UP000239290"/>
    </source>
</evidence>
<evidence type="ECO:0000259" key="2">
    <source>
        <dbReference type="Pfam" id="PF05088"/>
    </source>
</evidence>
<name>A0A2S8ITQ6_RHOOP</name>
<feature type="domain" description="NAD-glutamate dehydrogenase catalytic" evidence="2">
    <location>
        <begin position="221"/>
        <end position="707"/>
    </location>
</feature>
<dbReference type="InterPro" id="IPR028971">
    <property type="entry name" value="NAD-GDH_cat"/>
</dbReference>
<dbReference type="Pfam" id="PF21078">
    <property type="entry name" value="GDH_HM3"/>
    <property type="match status" value="1"/>
</dbReference>
<accession>A0A2S8ITQ6</accession>
<reference evidence="5" key="1">
    <citation type="submission" date="2018-02" db="EMBL/GenBank/DDBJ databases">
        <title>Draft genome sequencing of Rhodococcus opacus KU647198.</title>
        <authorList>
            <person name="Zheng B.-X."/>
        </authorList>
    </citation>
    <scope>NUCLEOTIDE SEQUENCE [LARGE SCALE GENOMIC DNA]</scope>
    <source>
        <strain evidence="5">04-OD7</strain>
    </source>
</reference>
<dbReference type="GO" id="GO:0004352">
    <property type="term" value="F:glutamate dehydrogenase (NAD+) activity"/>
    <property type="evidence" value="ECO:0007669"/>
    <property type="project" value="InterPro"/>
</dbReference>
<sequence length="1097" mass="120119">MSSTTSTLALSLPEGYVEERDRPPVPDVTILDRLTADAFDLHVDTVGPNGNRQLRVTLYSGGSTVSLERVLRLLGSLDLEVEGQRTSVFRRADGLVCRLYDFRVSAGPLVTSAVASGSVEPEAVLETFRAMWSGRAEADRFNVLVLAAGLDWREVVLLRAYARFLRQSALPYDQGRIEAVLLSRPEFASALVELFHAHFDPSRPGGGTSRDDDVEQCARRVESLLAEVEGLDADRILRAYSALVAATTRTNFYRDGALGPARPQLSLKFRSGEIDELPRPRPFYEVFVYSPDMEGVHLRYGPVARGGLRWSDRLDDYRTEILGLVKAQAVKNAVIVPAGAKGGFVVRNPSSTGQDCYRQFISGLLDVTDNRSDTAESVHPDGVVCRDGDDPYLVVAADKGTATFSDTANEVARTYDFWLGDAFASGGSVGYDHKKMGITAKGAWVSVTRHLAELGIDVDRDSFTVMGIGDMSGDVFGNAMLASAGIGLVAAFDHRHIFVDPTPGREQAWQERRRLFQLPRSSWADYERTLISEGGGVWSRESKSIPVSSQMRTALGLAPSVTTLTPPEMIRAILAAPVDLLFNGGVGTYVKASSESHTDAGDKANDTVRVDARRLRARAVAEGGNLGMTPLARIEFARTGGLVNTDALDNSAGVDCSDHEVNIKILLDSLPVDRRLDSVRRSDLLGALTDDVSELVLANNRAQNRVLGDARSNAHRMVDVHSRMVNDLVDKRGLDCDLEALPNPDGFAELSEAGLGLTSPELATLLAHAKLDLKAELEDTDVFSDGYFSERLGAYFPATLRSVLPVDAHPLRQEILATEIVNDIFARGGLTYAYRLREETGAGPADVVRAFVITSEVFGLAELWSDIAAAKLPPATEYELVVEARRLLDRASRWFLANRRQPLSVDAEIDDFRRHVHIHSGDVGGWLRGAEVLAMEATRRSYDEAGVETSIARRIADGLYRFSLLDIVDVARELEHDVAEVAPLYFALSDHLGVDRWLIKVSALPRGERWHTLARVALRDDLYRSVRLLTRDVLSSGEPGDEPDSRILLWESMNRARIERARRTLSEIDAASTHDLASLSVAANALRACEYLLTSGG</sequence>
<dbReference type="Proteomes" id="UP000239290">
    <property type="component" value="Unassembled WGS sequence"/>
</dbReference>
<protein>
    <submittedName>
        <fullName evidence="4">NAD-glutamate dehydrogenase</fullName>
    </submittedName>
</protein>
<dbReference type="InterPro" id="IPR046346">
    <property type="entry name" value="Aminoacid_DH-like_N_sf"/>
</dbReference>
<dbReference type="Pfam" id="PF05088">
    <property type="entry name" value="Bac_GDH_CD"/>
    <property type="match status" value="1"/>
</dbReference>
<dbReference type="SUPFAM" id="SSF51735">
    <property type="entry name" value="NAD(P)-binding Rossmann-fold domains"/>
    <property type="match status" value="1"/>
</dbReference>
<dbReference type="InterPro" id="IPR049056">
    <property type="entry name" value="NAD_Glu_DH_HM3"/>
</dbReference>
<comment type="caution">
    <text evidence="4">The sequence shown here is derived from an EMBL/GenBank/DDBJ whole genome shotgun (WGS) entry which is preliminary data.</text>
</comment>
<dbReference type="InterPro" id="IPR036291">
    <property type="entry name" value="NAD(P)-bd_dom_sf"/>
</dbReference>
<evidence type="ECO:0000313" key="4">
    <source>
        <dbReference type="EMBL" id="PQP18123.1"/>
    </source>
</evidence>
<feature type="region of interest" description="Disordered" evidence="1">
    <location>
        <begin position="1"/>
        <end position="23"/>
    </location>
</feature>
<dbReference type="GO" id="GO:0006538">
    <property type="term" value="P:L-glutamate catabolic process"/>
    <property type="evidence" value="ECO:0007669"/>
    <property type="project" value="InterPro"/>
</dbReference>
<organism evidence="4 5">
    <name type="scientific">Rhodococcus opacus</name>
    <name type="common">Nocardia opaca</name>
    <dbReference type="NCBI Taxonomy" id="37919"/>
    <lineage>
        <taxon>Bacteria</taxon>
        <taxon>Bacillati</taxon>
        <taxon>Actinomycetota</taxon>
        <taxon>Actinomycetes</taxon>
        <taxon>Mycobacteriales</taxon>
        <taxon>Nocardiaceae</taxon>
        <taxon>Rhodococcus</taxon>
    </lineage>
</organism>